<dbReference type="InterPro" id="IPR029062">
    <property type="entry name" value="Class_I_gatase-like"/>
</dbReference>
<feature type="binding site" evidence="14">
    <location>
        <position position="720"/>
    </location>
    <ligand>
        <name>Mg(2+)</name>
        <dbReference type="ChEBI" id="CHEBI:18420"/>
    </ligand>
</feature>
<dbReference type="GO" id="GO:0005524">
    <property type="term" value="F:ATP binding"/>
    <property type="evidence" value="ECO:0007669"/>
    <property type="project" value="UniProtKB-UniRule"/>
</dbReference>
<dbReference type="InterPro" id="IPR036604">
    <property type="entry name" value="PurS-like_sf"/>
</dbReference>
<evidence type="ECO:0000256" key="8">
    <source>
        <dbReference type="ARBA" id="ARBA00022755"/>
    </source>
</evidence>
<dbReference type="Gene3D" id="3.40.50.880">
    <property type="match status" value="1"/>
</dbReference>
<sequence length="1299" mass="140638">MLILRGAPALSAFRHGKLLEQLSQKVPAVTGLYAEFAHFADTDGELTADQQQVLGRLLKYGPSVPVQEPAGRLFLVVPRLGTISPWASKASDIAHNCGLQSIQRLERGIAYYVAGDLSDAEAEQVSAQLHDRMTQRVLGQLEQAADMFSHAQPRPMTSVDILAGGRDALAQANIDLGLALAEDEVDYLVTAFQGLKRNPNDIELMMFAQANSEHCRHKIFNASWDIDGQAQDKSLFGMIKNTYQMHSEGVLSAYKDNASVIVGNVAGRFYPNPETRQYGAVQEPVHILMKVETHNHPTAIAPFSGASTGSGGEIRDEGATGRGAKPKAGLTGFTVSNLRIPGFEQPWEQDYGKPGRIVDALDIMVEGPLGGAAFNNEFGRPALTGYFRTFEQSINTPHGEEVRGYHKPIMLAGGMGNIREDHVQKGEITVGAKLIVLGGPAMLIGLGGGAASSVATGASSADLDFASVQRENPEMERRCQEVIDRCWQLGEHNPIAFIHDVGAGGISNAFPELVNDGGRGGRFELRNVPNDEPGMAPHEIWSNESQERYVLAVSAEDFERFQAICERERCPFAVVGEATAEPHLTVTDSHFGNTPVDMPLDVLLGKPPRMHRSVSREAELGDDFDPSTLDLDSAAQRVLNHPAVASKSFLITIGDRTITGLVARDQMVGPWQVPVADCAVTATSFDVYTGEAMAMGERTPLALLDAPASGRMAIGEVLTNMAGARIDKLSDIKLSANWMSAAGHPGEDARLYDTVKAVGMELCPELGLTIPVGKDSMSMKTKWSEDGVDKSVTSPMSLIVSGFAPVTDIRGTLTPQLRMDKGETDLILIDLGRGKNRMGASILAQTYGKLGAQAPDVDDAEDLKAFFAVIQGLNADGHLLAYHDRSDGGLFATVLEMAFAGHCGLDLHLDPLTDSKADIPAILFNEELGAVIQVRQDATPDVLVQFSAAGLGEQCVAVIGKPVNNAEVSISLNGEVLFDDDRRMLQRQWAETSYQIQRLRDNADCADQEFDLLLEEDNPGLSVKLGFDVNDDIAAPYIKKGVRPQVAILREQGVNGQVEMAAAFDRAGFAAIDVHMSDILAGRVDFEAFKGLVACGGFSYGDVLGAGEGWAKSALFNSRARDAFQAFFERNDSFALGVCNGCQMMSNLHELIPGTEYWPHFVRNRSEQFEARVAMVEVQKSNSIFLQGMAGSRMPIAIAHGEGHAEFASEEALLEADVSGCVALRYVDNHGKVTEAYPANPNGSPRGITGLTSRDGRVTIMMPHPERVFRAVQNSWRPDEWQEDAALMRMFRNARVWVN</sequence>
<feature type="region of interest" description="Disordered" evidence="15">
    <location>
        <begin position="301"/>
        <end position="327"/>
    </location>
</feature>
<dbReference type="Pfam" id="PF22689">
    <property type="entry name" value="FGAR-AT_PurM_N-like"/>
    <property type="match status" value="1"/>
</dbReference>
<feature type="binding site" evidence="14">
    <location>
        <begin position="305"/>
        <end position="316"/>
    </location>
    <ligand>
        <name>ATP</name>
        <dbReference type="ChEBI" id="CHEBI:30616"/>
    </ligand>
</feature>
<evidence type="ECO:0000256" key="6">
    <source>
        <dbReference type="ARBA" id="ARBA00022723"/>
    </source>
</evidence>
<feature type="active site" description="Nucleophile" evidence="14">
    <location>
        <position position="1139"/>
    </location>
</feature>
<comment type="subunit">
    <text evidence="14">Monomer.</text>
</comment>
<evidence type="ECO:0000256" key="13">
    <source>
        <dbReference type="ARBA" id="ARBA00057317"/>
    </source>
</evidence>
<keyword evidence="5 14" id="KW-0436">Ligase</keyword>
<feature type="domain" description="FGAR-AT PurM N-terminal-like" evidence="19">
    <location>
        <begin position="646"/>
        <end position="805"/>
    </location>
</feature>
<name>A0A2L1WHB4_9PSED</name>
<feature type="binding site" evidence="14">
    <location>
        <position position="677"/>
    </location>
    <ligand>
        <name>Mg(2+)</name>
        <dbReference type="ChEBI" id="CHEBI:18420"/>
    </ligand>
</feature>
<dbReference type="RefSeq" id="WP_027913811.1">
    <property type="nucleotide sequence ID" value="NZ_BQHM01000007.1"/>
</dbReference>
<feature type="active site" evidence="14">
    <location>
        <position position="1264"/>
    </location>
</feature>
<dbReference type="InterPro" id="IPR010073">
    <property type="entry name" value="PurL_large"/>
</dbReference>
<evidence type="ECO:0000256" key="1">
    <source>
        <dbReference type="ARBA" id="ARBA00004496"/>
    </source>
</evidence>
<keyword evidence="6 14" id="KW-0479">Metal-binding</keyword>
<dbReference type="InterPro" id="IPR036676">
    <property type="entry name" value="PurM-like_C_sf"/>
</dbReference>
<keyword evidence="11 14" id="KW-0315">Glutamine amidotransferase</keyword>
<keyword evidence="7 14" id="KW-0547">Nucleotide-binding</keyword>
<proteinExistence type="inferred from homology"/>
<evidence type="ECO:0000256" key="9">
    <source>
        <dbReference type="ARBA" id="ARBA00022840"/>
    </source>
</evidence>
<dbReference type="SUPFAM" id="SSF82697">
    <property type="entry name" value="PurS-like"/>
    <property type="match status" value="1"/>
</dbReference>
<dbReference type="CDD" id="cd02204">
    <property type="entry name" value="PurL_repeat2"/>
    <property type="match status" value="1"/>
</dbReference>
<evidence type="ECO:0000256" key="12">
    <source>
        <dbReference type="ARBA" id="ARBA00052585"/>
    </source>
</evidence>
<dbReference type="InterPro" id="IPR010918">
    <property type="entry name" value="PurM-like_C_dom"/>
</dbReference>
<dbReference type="FunFam" id="3.30.1330.10:FF:000002">
    <property type="entry name" value="Phosphoribosylformylglycinamidine synthase"/>
    <property type="match status" value="1"/>
</dbReference>
<reference evidence="20 21" key="1">
    <citation type="submission" date="2020-11" db="EMBL/GenBank/DDBJ databases">
        <title>Pseudomonas fulva producing VIM-24.</title>
        <authorList>
            <person name="Liu S."/>
        </authorList>
    </citation>
    <scope>NUCLEOTIDE SEQUENCE [LARGE SCALE GENOMIC DNA]</scope>
    <source>
        <strain evidence="20 21">ZDHY414</strain>
    </source>
</reference>
<feature type="active site" evidence="14">
    <location>
        <position position="1266"/>
    </location>
</feature>
<dbReference type="Gene3D" id="3.30.1330.10">
    <property type="entry name" value="PurM-like, N-terminal domain"/>
    <property type="match status" value="2"/>
</dbReference>
<keyword evidence="9 14" id="KW-0067">ATP-binding</keyword>
<dbReference type="SUPFAM" id="SSF52317">
    <property type="entry name" value="Class I glutamine amidotransferase-like"/>
    <property type="match status" value="1"/>
</dbReference>
<dbReference type="FunFam" id="3.40.50.880:FF:000008">
    <property type="entry name" value="Phosphoribosylformylglycinamidine synthase"/>
    <property type="match status" value="1"/>
</dbReference>
<comment type="similarity">
    <text evidence="3 14">In the N-terminal section; belongs to the FGAMS family.</text>
</comment>
<dbReference type="Pfam" id="PF18072">
    <property type="entry name" value="FGAR-AT_linker"/>
    <property type="match status" value="1"/>
</dbReference>
<dbReference type="GO" id="GO:0046872">
    <property type="term" value="F:metal ion binding"/>
    <property type="evidence" value="ECO:0007669"/>
    <property type="project" value="UniProtKB-KW"/>
</dbReference>
<dbReference type="UniPathway" id="UPA00074">
    <property type="reaction ID" value="UER00128"/>
</dbReference>
<dbReference type="SUPFAM" id="SSF109736">
    <property type="entry name" value="FGAM synthase PurL, linker domain"/>
    <property type="match status" value="1"/>
</dbReference>
<feature type="binding site" evidence="14">
    <location>
        <begin position="384"/>
        <end position="386"/>
    </location>
    <ligand>
        <name>ATP</name>
        <dbReference type="ChEBI" id="CHEBI:30616"/>
    </ligand>
</feature>
<dbReference type="NCBIfam" id="TIGR01735">
    <property type="entry name" value="FGAM_synt"/>
    <property type="match status" value="1"/>
</dbReference>
<dbReference type="FunFam" id="3.90.650.10:FF:000002">
    <property type="entry name" value="Phosphoribosylformylglycinamidine synthase"/>
    <property type="match status" value="1"/>
</dbReference>
<keyword evidence="8 14" id="KW-0658">Purine biosynthesis</keyword>
<dbReference type="FunFam" id="1.10.8.750:FF:000002">
    <property type="entry name" value="Phosphoribosylformylglycinamidine synthase"/>
    <property type="match status" value="1"/>
</dbReference>
<dbReference type="Pfam" id="PF18076">
    <property type="entry name" value="FGAR-AT_N"/>
    <property type="match status" value="1"/>
</dbReference>
<dbReference type="GeneID" id="93443457"/>
<feature type="domain" description="Phosphoribosylformylglycinamidine synthase linker" evidence="17">
    <location>
        <begin position="169"/>
        <end position="218"/>
    </location>
</feature>
<evidence type="ECO:0000256" key="5">
    <source>
        <dbReference type="ARBA" id="ARBA00022598"/>
    </source>
</evidence>
<dbReference type="FunFam" id="3.30.1330.10:FF:000005">
    <property type="entry name" value="Phosphoribosylformylglycinamidine synthase"/>
    <property type="match status" value="1"/>
</dbReference>
<dbReference type="SUPFAM" id="SSF55326">
    <property type="entry name" value="PurM N-terminal domain-like"/>
    <property type="match status" value="2"/>
</dbReference>
<dbReference type="Proteomes" id="UP000594430">
    <property type="component" value="Chromosome"/>
</dbReference>
<dbReference type="InterPro" id="IPR055181">
    <property type="entry name" value="FGAR-AT_PurM_N-like"/>
</dbReference>
<dbReference type="CDD" id="cd01740">
    <property type="entry name" value="GATase1_FGAR_AT"/>
    <property type="match status" value="1"/>
</dbReference>
<evidence type="ECO:0000256" key="7">
    <source>
        <dbReference type="ARBA" id="ARBA00022741"/>
    </source>
</evidence>
<evidence type="ECO:0000259" key="17">
    <source>
        <dbReference type="Pfam" id="PF18072"/>
    </source>
</evidence>
<evidence type="ECO:0000256" key="4">
    <source>
        <dbReference type="ARBA" id="ARBA00022490"/>
    </source>
</evidence>
<evidence type="ECO:0000256" key="14">
    <source>
        <dbReference type="HAMAP-Rule" id="MF_00419"/>
    </source>
</evidence>
<dbReference type="PANTHER" id="PTHR10099:SF1">
    <property type="entry name" value="PHOSPHORIBOSYLFORMYLGLYCINAMIDINE SYNTHASE"/>
    <property type="match status" value="1"/>
</dbReference>
<dbReference type="HAMAP" id="MF_00419">
    <property type="entry name" value="PurL_1"/>
    <property type="match status" value="1"/>
</dbReference>
<evidence type="ECO:0000259" key="18">
    <source>
        <dbReference type="Pfam" id="PF18076"/>
    </source>
</evidence>
<dbReference type="Gene3D" id="1.10.8.750">
    <property type="entry name" value="Phosphoribosylformylglycinamidine synthase, linker domain"/>
    <property type="match status" value="1"/>
</dbReference>
<feature type="domain" description="PurM-like C-terminal" evidence="16">
    <location>
        <begin position="430"/>
        <end position="588"/>
    </location>
</feature>
<evidence type="ECO:0000256" key="2">
    <source>
        <dbReference type="ARBA" id="ARBA00004920"/>
    </source>
</evidence>
<comment type="function">
    <text evidence="13 14">Phosphoribosylformylglycinamidine synthase involved in the purines biosynthetic pathway. Catalyzes the ATP-dependent conversion of formylglycinamide ribonucleotide (FGAR) and glutamine to yield formylglycinamidine ribonucleotide (FGAM) and glutamate.</text>
</comment>
<comment type="subcellular location">
    <subcellularLocation>
        <location evidence="1 14">Cytoplasm</location>
    </subcellularLocation>
</comment>
<dbReference type="InterPro" id="IPR041609">
    <property type="entry name" value="PurL_linker"/>
</dbReference>
<feature type="binding site" evidence="14">
    <location>
        <position position="676"/>
    </location>
    <ligand>
        <name>ATP</name>
        <dbReference type="ChEBI" id="CHEBI:30616"/>
    </ligand>
</feature>
<dbReference type="PROSITE" id="PS51273">
    <property type="entry name" value="GATASE_TYPE_1"/>
    <property type="match status" value="1"/>
</dbReference>
<evidence type="ECO:0000256" key="3">
    <source>
        <dbReference type="ARBA" id="ARBA00008608"/>
    </source>
</evidence>
<dbReference type="Pfam" id="PF13507">
    <property type="entry name" value="GATase_5"/>
    <property type="match status" value="1"/>
</dbReference>
<dbReference type="InterPro" id="IPR036921">
    <property type="entry name" value="PurM-like_N_sf"/>
</dbReference>
<feature type="domain" description="Phosphoribosylformylglycinamidine synthase N-terminal" evidence="18">
    <location>
        <begin position="35"/>
        <end position="148"/>
    </location>
</feature>
<dbReference type="SUPFAM" id="SSF56042">
    <property type="entry name" value="PurM C-terminal domain-like"/>
    <property type="match status" value="2"/>
</dbReference>
<evidence type="ECO:0000313" key="21">
    <source>
        <dbReference type="Proteomes" id="UP000594430"/>
    </source>
</evidence>
<keyword evidence="4 14" id="KW-0963">Cytoplasm</keyword>
<evidence type="ECO:0000256" key="11">
    <source>
        <dbReference type="ARBA" id="ARBA00022962"/>
    </source>
</evidence>
<dbReference type="EMBL" id="CP064946">
    <property type="protein sequence ID" value="QPH48165.1"/>
    <property type="molecule type" value="Genomic_DNA"/>
</dbReference>
<dbReference type="CDD" id="cd02203">
    <property type="entry name" value="PurL_repeat1"/>
    <property type="match status" value="1"/>
</dbReference>
<feature type="domain" description="PurM-like C-terminal" evidence="16">
    <location>
        <begin position="839"/>
        <end position="969"/>
    </location>
</feature>
<dbReference type="Gene3D" id="3.90.650.10">
    <property type="entry name" value="PurM-like C-terminal domain"/>
    <property type="match status" value="2"/>
</dbReference>
<dbReference type="FunFam" id="3.90.650.10:FF:000005">
    <property type="entry name" value="Phosphoribosylformylglycinamidine synthase"/>
    <property type="match status" value="1"/>
</dbReference>
<dbReference type="SMART" id="SM01211">
    <property type="entry name" value="GATase_5"/>
    <property type="match status" value="1"/>
</dbReference>
<comment type="pathway">
    <text evidence="2 14">Purine metabolism; IMP biosynthesis via de novo pathway; 5-amino-1-(5-phospho-D-ribosyl)imidazole from N(2)-formyl-N(1)-(5-phospho-D-ribosyl)glycinamide: step 1/2.</text>
</comment>
<dbReference type="GO" id="GO:0004642">
    <property type="term" value="F:phosphoribosylformylglycinamidine synthase activity"/>
    <property type="evidence" value="ECO:0007669"/>
    <property type="project" value="UniProtKB-UniRule"/>
</dbReference>
<feature type="binding site" evidence="14">
    <location>
        <position position="886"/>
    </location>
    <ligand>
        <name>ATP</name>
        <dbReference type="ChEBI" id="CHEBI:30616"/>
    </ligand>
</feature>
<evidence type="ECO:0000256" key="15">
    <source>
        <dbReference type="SAM" id="MobiDB-lite"/>
    </source>
</evidence>
<organism evidence="20 21">
    <name type="scientific">Pseudomonas fulva</name>
    <dbReference type="NCBI Taxonomy" id="47880"/>
    <lineage>
        <taxon>Bacteria</taxon>
        <taxon>Pseudomonadati</taxon>
        <taxon>Pseudomonadota</taxon>
        <taxon>Gammaproteobacteria</taxon>
        <taxon>Pseudomonadales</taxon>
        <taxon>Pseudomonadaceae</taxon>
        <taxon>Pseudomonas</taxon>
    </lineage>
</organism>
<feature type="binding site" evidence="14">
    <location>
        <position position="884"/>
    </location>
    <ligand>
        <name>Mg(2+)</name>
        <dbReference type="ChEBI" id="CHEBI:18420"/>
    </ligand>
</feature>
<dbReference type="GO" id="GO:0005737">
    <property type="term" value="C:cytoplasm"/>
    <property type="evidence" value="ECO:0007669"/>
    <property type="project" value="UniProtKB-SubCell"/>
</dbReference>
<protein>
    <recommendedName>
        <fullName evidence="14">Phosphoribosylformylglycinamidine synthase</fullName>
        <shortName evidence="14">FGAM synthase</shortName>
        <shortName evidence="14">FGAMS</shortName>
        <ecNumber evidence="14">6.3.5.3</ecNumber>
    </recommendedName>
    <alternativeName>
        <fullName evidence="14">Formylglycinamide ribonucleotide amidotransferase</fullName>
        <shortName evidence="14">FGAR amidotransferase</shortName>
        <shortName evidence="14">FGAR-AT</shortName>
    </alternativeName>
</protein>
<dbReference type="PANTHER" id="PTHR10099">
    <property type="entry name" value="PHOSPHORIBOSYLFORMYLGLYCINAMIDINE SYNTHASE"/>
    <property type="match status" value="1"/>
</dbReference>
<accession>A0A2L1WHB4</accession>
<evidence type="ECO:0000259" key="19">
    <source>
        <dbReference type="Pfam" id="PF22689"/>
    </source>
</evidence>
<dbReference type="NCBIfam" id="NF003672">
    <property type="entry name" value="PRK05297.1"/>
    <property type="match status" value="1"/>
</dbReference>
<dbReference type="GO" id="GO:0006189">
    <property type="term" value="P:'de novo' IMP biosynthetic process"/>
    <property type="evidence" value="ECO:0007669"/>
    <property type="project" value="UniProtKB-UniRule"/>
</dbReference>
<gene>
    <name evidence="14 20" type="primary">purL</name>
    <name evidence="20" type="synonym">purI</name>
    <name evidence="20" type="ORF">IZU98_17455</name>
</gene>
<dbReference type="EC" id="6.3.5.3" evidence="14"/>
<keyword evidence="10 14" id="KW-0460">Magnesium</keyword>
<comment type="catalytic activity">
    <reaction evidence="12 14">
        <text>N(2)-formyl-N(1)-(5-phospho-beta-D-ribosyl)glycinamide + L-glutamine + ATP + H2O = 2-formamido-N(1)-(5-O-phospho-beta-D-ribosyl)acetamidine + L-glutamate + ADP + phosphate + H(+)</text>
        <dbReference type="Rhea" id="RHEA:17129"/>
        <dbReference type="ChEBI" id="CHEBI:15377"/>
        <dbReference type="ChEBI" id="CHEBI:15378"/>
        <dbReference type="ChEBI" id="CHEBI:29985"/>
        <dbReference type="ChEBI" id="CHEBI:30616"/>
        <dbReference type="ChEBI" id="CHEBI:43474"/>
        <dbReference type="ChEBI" id="CHEBI:58359"/>
        <dbReference type="ChEBI" id="CHEBI:147286"/>
        <dbReference type="ChEBI" id="CHEBI:147287"/>
        <dbReference type="ChEBI" id="CHEBI:456216"/>
        <dbReference type="EC" id="6.3.5.3"/>
    </reaction>
</comment>
<dbReference type="Pfam" id="PF02769">
    <property type="entry name" value="AIRS_C"/>
    <property type="match status" value="2"/>
</dbReference>
<evidence type="ECO:0000313" key="20">
    <source>
        <dbReference type="EMBL" id="QPH48165.1"/>
    </source>
</evidence>
<dbReference type="InterPro" id="IPR040707">
    <property type="entry name" value="FGAR-AT_N"/>
</dbReference>
<evidence type="ECO:0000256" key="10">
    <source>
        <dbReference type="ARBA" id="ARBA00022842"/>
    </source>
</evidence>
<feature type="binding site" evidence="14">
    <location>
        <position position="716"/>
    </location>
    <ligand>
        <name>Mg(2+)</name>
        <dbReference type="ChEBI" id="CHEBI:18420"/>
    </ligand>
</feature>
<evidence type="ECO:0000259" key="16">
    <source>
        <dbReference type="Pfam" id="PF02769"/>
    </source>
</evidence>